<feature type="region of interest" description="Disordered" evidence="2">
    <location>
        <begin position="164"/>
        <end position="199"/>
    </location>
</feature>
<dbReference type="AlphaFoldDB" id="A0A815CUX2"/>
<sequence>MNKKIDIVMNEEEPTPEWVFELQQQFREDLTKFQAEFSGISEELNEIKVGIKAVNEVIKSSNELMASAKERLTSANELMASARERWTSANELMASAREHWTSAHTSLASSNARIESASLEKQIALKKMNEIEKKIEETKAVRAETDQYWNDLINKEIEKRNKCLRHRSRQSSCSKLSAKRLSNNDEEHKQSKAKKRLKL</sequence>
<protein>
    <submittedName>
        <fullName evidence="3">Uncharacterized protein</fullName>
    </submittedName>
</protein>
<evidence type="ECO:0000256" key="2">
    <source>
        <dbReference type="SAM" id="MobiDB-lite"/>
    </source>
</evidence>
<organism evidence="3 4">
    <name type="scientific">Rotaria magnacalcarata</name>
    <dbReference type="NCBI Taxonomy" id="392030"/>
    <lineage>
        <taxon>Eukaryota</taxon>
        <taxon>Metazoa</taxon>
        <taxon>Spiralia</taxon>
        <taxon>Gnathifera</taxon>
        <taxon>Rotifera</taxon>
        <taxon>Eurotatoria</taxon>
        <taxon>Bdelloidea</taxon>
        <taxon>Philodinida</taxon>
        <taxon>Philodinidae</taxon>
        <taxon>Rotaria</taxon>
    </lineage>
</organism>
<keyword evidence="1" id="KW-0175">Coiled coil</keyword>
<name>A0A815CUX2_9BILA</name>
<dbReference type="EMBL" id="CAJNOW010000628">
    <property type="protein sequence ID" value="CAF1285013.1"/>
    <property type="molecule type" value="Genomic_DNA"/>
</dbReference>
<evidence type="ECO:0000313" key="3">
    <source>
        <dbReference type="EMBL" id="CAF1285013.1"/>
    </source>
</evidence>
<gene>
    <name evidence="3" type="ORF">KQP761_LOCUS3977</name>
</gene>
<dbReference type="Proteomes" id="UP000663834">
    <property type="component" value="Unassembled WGS sequence"/>
</dbReference>
<evidence type="ECO:0000256" key="1">
    <source>
        <dbReference type="SAM" id="Coils"/>
    </source>
</evidence>
<feature type="coiled-coil region" evidence="1">
    <location>
        <begin position="114"/>
        <end position="141"/>
    </location>
</feature>
<evidence type="ECO:0000313" key="4">
    <source>
        <dbReference type="Proteomes" id="UP000663834"/>
    </source>
</evidence>
<dbReference type="OrthoDB" id="10053941at2759"/>
<accession>A0A815CUX2</accession>
<feature type="coiled-coil region" evidence="1">
    <location>
        <begin position="51"/>
        <end position="85"/>
    </location>
</feature>
<comment type="caution">
    <text evidence="3">The sequence shown here is derived from an EMBL/GenBank/DDBJ whole genome shotgun (WGS) entry which is preliminary data.</text>
</comment>
<reference evidence="3" key="1">
    <citation type="submission" date="2021-02" db="EMBL/GenBank/DDBJ databases">
        <authorList>
            <person name="Nowell W R."/>
        </authorList>
    </citation>
    <scope>NUCLEOTIDE SEQUENCE</scope>
</reference>
<proteinExistence type="predicted"/>